<dbReference type="EMBL" id="JASPKY010000171">
    <property type="protein sequence ID" value="KAK9728329.1"/>
    <property type="molecule type" value="Genomic_DNA"/>
</dbReference>
<evidence type="ECO:0000259" key="3">
    <source>
        <dbReference type="PROSITE" id="PS50157"/>
    </source>
</evidence>
<dbReference type="SUPFAM" id="SSF57716">
    <property type="entry name" value="Glucocorticoid receptor-like (DNA-binding domain)"/>
    <property type="match status" value="1"/>
</dbReference>
<keyword evidence="6" id="KW-1185">Reference proteome</keyword>
<feature type="binding site" evidence="2">
    <location>
        <position position="53"/>
    </location>
    <ligand>
        <name>Zn(2+)</name>
        <dbReference type="ChEBI" id="CHEBI:29105"/>
    </ligand>
</feature>
<gene>
    <name evidence="5" type="ORF">QE152_g18047</name>
</gene>
<dbReference type="GO" id="GO:0008270">
    <property type="term" value="F:zinc ion binding"/>
    <property type="evidence" value="ECO:0007669"/>
    <property type="project" value="UniProtKB-UniRule"/>
</dbReference>
<comment type="caution">
    <text evidence="5">The sequence shown here is derived from an EMBL/GenBank/DDBJ whole genome shotgun (WGS) entry which is preliminary data.</text>
</comment>
<protein>
    <submittedName>
        <fullName evidence="5">Zinc-finger associated domain (Zf-AD)</fullName>
    </submittedName>
</protein>
<keyword evidence="2" id="KW-0479">Metal-binding</keyword>
<sequence>MYFLTKFCRICITANETLHEIDSCDYDSIKISEKLKVVTNMGSTMDSWSAFICTKCVNKLRVSYEFDRMCKKSSIILRQYLTELFSSTKHNSTEKFVNSDLRIQIQKVRQPTMKRKYINREKRCSLLKDLLMKIKKDKELFEMKPLIKPRRTYTPRKVRNRNVEGGLKSLLQFTKSYNYGYRLNNTAIENVKFDRTPLEKLTDFVNNYFKISLSRFHERITCVLEETDEWFEENDDLEEMLKPCKEEYCEEVIVEPDINIKKEILMDDIGDENAEFEVSYPCTSSNIQVKIEKVQIKVEPEDSMMMENEFEGSEWMQFQSQCGGSSSSGSSGIRSSTSFGHRNNAEIYPTLCETLGRQSQSSLNLLQQYAENKFTHHSKPGYTVLDRTKKGRFPFINPQLKKQFLHQDFKCTVCNRRFKSQGYLQSHCSKMKHKPK</sequence>
<feature type="binding site" evidence="2">
    <location>
        <position position="56"/>
    </location>
    <ligand>
        <name>Zn(2+)</name>
        <dbReference type="ChEBI" id="CHEBI:29105"/>
    </ligand>
</feature>
<organism evidence="5 6">
    <name type="scientific">Popillia japonica</name>
    <name type="common">Japanese beetle</name>
    <dbReference type="NCBI Taxonomy" id="7064"/>
    <lineage>
        <taxon>Eukaryota</taxon>
        <taxon>Metazoa</taxon>
        <taxon>Ecdysozoa</taxon>
        <taxon>Arthropoda</taxon>
        <taxon>Hexapoda</taxon>
        <taxon>Insecta</taxon>
        <taxon>Pterygota</taxon>
        <taxon>Neoptera</taxon>
        <taxon>Endopterygota</taxon>
        <taxon>Coleoptera</taxon>
        <taxon>Polyphaga</taxon>
        <taxon>Scarabaeiformia</taxon>
        <taxon>Scarabaeidae</taxon>
        <taxon>Rutelinae</taxon>
        <taxon>Popillia</taxon>
    </lineage>
</organism>
<dbReference type="GO" id="GO:0005634">
    <property type="term" value="C:nucleus"/>
    <property type="evidence" value="ECO:0007669"/>
    <property type="project" value="InterPro"/>
</dbReference>
<dbReference type="PROSITE" id="PS50157">
    <property type="entry name" value="ZINC_FINGER_C2H2_2"/>
    <property type="match status" value="1"/>
</dbReference>
<dbReference type="Proteomes" id="UP001458880">
    <property type="component" value="Unassembled WGS sequence"/>
</dbReference>
<evidence type="ECO:0000313" key="6">
    <source>
        <dbReference type="Proteomes" id="UP001458880"/>
    </source>
</evidence>
<dbReference type="PROSITE" id="PS51915">
    <property type="entry name" value="ZAD"/>
    <property type="match status" value="1"/>
</dbReference>
<dbReference type="Gene3D" id="3.40.1800.20">
    <property type="match status" value="1"/>
</dbReference>
<evidence type="ECO:0000313" key="5">
    <source>
        <dbReference type="EMBL" id="KAK9728329.1"/>
    </source>
</evidence>
<accession>A0AAW1L4V0</accession>
<feature type="domain" description="ZAD" evidence="4">
    <location>
        <begin position="6"/>
        <end position="80"/>
    </location>
</feature>
<evidence type="ECO:0000259" key="4">
    <source>
        <dbReference type="PROSITE" id="PS51915"/>
    </source>
</evidence>
<dbReference type="Pfam" id="PF07776">
    <property type="entry name" value="zf-AD"/>
    <property type="match status" value="1"/>
</dbReference>
<keyword evidence="1 5" id="KW-0863">Zinc-finger</keyword>
<proteinExistence type="predicted"/>
<feature type="binding site" evidence="2">
    <location>
        <position position="8"/>
    </location>
    <ligand>
        <name>Zn(2+)</name>
        <dbReference type="ChEBI" id="CHEBI:29105"/>
    </ligand>
</feature>
<reference evidence="5 6" key="1">
    <citation type="journal article" date="2024" name="BMC Genomics">
        <title>De novo assembly and annotation of Popillia japonica's genome with initial clues to its potential as an invasive pest.</title>
        <authorList>
            <person name="Cucini C."/>
            <person name="Boschi S."/>
            <person name="Funari R."/>
            <person name="Cardaioli E."/>
            <person name="Iannotti N."/>
            <person name="Marturano G."/>
            <person name="Paoli F."/>
            <person name="Bruttini M."/>
            <person name="Carapelli A."/>
            <person name="Frati F."/>
            <person name="Nardi F."/>
        </authorList>
    </citation>
    <scope>NUCLEOTIDE SEQUENCE [LARGE SCALE GENOMIC DNA]</scope>
    <source>
        <strain evidence="5">DMR45628</strain>
    </source>
</reference>
<dbReference type="InterPro" id="IPR012934">
    <property type="entry name" value="Znf_AD"/>
</dbReference>
<evidence type="ECO:0000256" key="2">
    <source>
        <dbReference type="PROSITE-ProRule" id="PRU01263"/>
    </source>
</evidence>
<name>A0AAW1L4V0_POPJA</name>
<feature type="domain" description="C2H2-type" evidence="3">
    <location>
        <begin position="409"/>
        <end position="436"/>
    </location>
</feature>
<keyword evidence="2" id="KW-0862">Zinc</keyword>
<feature type="binding site" evidence="2">
    <location>
        <position position="11"/>
    </location>
    <ligand>
        <name>Zn(2+)</name>
        <dbReference type="ChEBI" id="CHEBI:29105"/>
    </ligand>
</feature>
<dbReference type="InterPro" id="IPR013087">
    <property type="entry name" value="Znf_C2H2_type"/>
</dbReference>
<dbReference type="PROSITE" id="PS00028">
    <property type="entry name" value="ZINC_FINGER_C2H2_1"/>
    <property type="match status" value="1"/>
</dbReference>
<dbReference type="AlphaFoldDB" id="A0AAW1L4V0"/>
<dbReference type="SMART" id="SM00868">
    <property type="entry name" value="zf-AD"/>
    <property type="match status" value="1"/>
</dbReference>
<evidence type="ECO:0000256" key="1">
    <source>
        <dbReference type="PROSITE-ProRule" id="PRU00042"/>
    </source>
</evidence>